<gene>
    <name evidence="1" type="ORF">TNIN_266951</name>
</gene>
<dbReference type="Proteomes" id="UP000886998">
    <property type="component" value="Unassembled WGS sequence"/>
</dbReference>
<evidence type="ECO:0000313" key="2">
    <source>
        <dbReference type="Proteomes" id="UP000886998"/>
    </source>
</evidence>
<accession>A0A8X7C988</accession>
<evidence type="ECO:0000313" key="1">
    <source>
        <dbReference type="EMBL" id="GFY58007.1"/>
    </source>
</evidence>
<organism evidence="1 2">
    <name type="scientific">Trichonephila inaurata madagascariensis</name>
    <dbReference type="NCBI Taxonomy" id="2747483"/>
    <lineage>
        <taxon>Eukaryota</taxon>
        <taxon>Metazoa</taxon>
        <taxon>Ecdysozoa</taxon>
        <taxon>Arthropoda</taxon>
        <taxon>Chelicerata</taxon>
        <taxon>Arachnida</taxon>
        <taxon>Araneae</taxon>
        <taxon>Araneomorphae</taxon>
        <taxon>Entelegynae</taxon>
        <taxon>Araneoidea</taxon>
        <taxon>Nephilidae</taxon>
        <taxon>Trichonephila</taxon>
        <taxon>Trichonephila inaurata</taxon>
    </lineage>
</organism>
<dbReference type="AlphaFoldDB" id="A0A8X7C988"/>
<name>A0A8X7C988_9ARAC</name>
<keyword evidence="2" id="KW-1185">Reference proteome</keyword>
<dbReference type="EMBL" id="BMAV01011854">
    <property type="protein sequence ID" value="GFY58007.1"/>
    <property type="molecule type" value="Genomic_DNA"/>
</dbReference>
<sequence length="122" mass="14125">MVRNQVRRESAKKFPITTSEIRSLSCTLSRSSFNCYNPLLTMELLIASDMFTFPIRLQISQTLEFLTLGDMMTNRISRAARCLIVSSIFKLSPNKQRINQLSKNAFPFLLITQQKNWTKTRS</sequence>
<reference evidence="1" key="1">
    <citation type="submission" date="2020-08" db="EMBL/GenBank/DDBJ databases">
        <title>Multicomponent nature underlies the extraordinary mechanical properties of spider dragline silk.</title>
        <authorList>
            <person name="Kono N."/>
            <person name="Nakamura H."/>
            <person name="Mori M."/>
            <person name="Yoshida Y."/>
            <person name="Ohtoshi R."/>
            <person name="Malay A.D."/>
            <person name="Moran D.A.P."/>
            <person name="Tomita M."/>
            <person name="Numata K."/>
            <person name="Arakawa K."/>
        </authorList>
    </citation>
    <scope>NUCLEOTIDE SEQUENCE</scope>
</reference>
<proteinExistence type="predicted"/>
<protein>
    <submittedName>
        <fullName evidence="1">Uncharacterized protein</fullName>
    </submittedName>
</protein>
<comment type="caution">
    <text evidence="1">The sequence shown here is derived from an EMBL/GenBank/DDBJ whole genome shotgun (WGS) entry which is preliminary data.</text>
</comment>